<name>A0ABS0I7D6_9BACT</name>
<gene>
    <name evidence="1" type="ORF">I2H31_17385</name>
</gene>
<dbReference type="RefSeq" id="WP_196294330.1">
    <property type="nucleotide sequence ID" value="NZ_JADQDM010000010.1"/>
</dbReference>
<proteinExistence type="predicted"/>
<comment type="caution">
    <text evidence="1">The sequence shown here is derived from an EMBL/GenBank/DDBJ whole genome shotgun (WGS) entry which is preliminary data.</text>
</comment>
<evidence type="ECO:0000313" key="1">
    <source>
        <dbReference type="EMBL" id="MBF9222881.1"/>
    </source>
</evidence>
<organism evidence="1 2">
    <name type="scientific">Hymenobacter ruricola</name>
    <dbReference type="NCBI Taxonomy" id="2791023"/>
    <lineage>
        <taxon>Bacteria</taxon>
        <taxon>Pseudomonadati</taxon>
        <taxon>Bacteroidota</taxon>
        <taxon>Cytophagia</taxon>
        <taxon>Cytophagales</taxon>
        <taxon>Hymenobacteraceae</taxon>
        <taxon>Hymenobacter</taxon>
    </lineage>
</organism>
<dbReference type="Proteomes" id="UP000618931">
    <property type="component" value="Unassembled WGS sequence"/>
</dbReference>
<keyword evidence="2" id="KW-1185">Reference proteome</keyword>
<sequence length="83" mass="9690">MWEIKVERFPQLTRPAAARMQRPRLTRDKGWVPDYGFSLDITSATYEMNPEMQKGSPLQKAAFLLMIGIRNIYKVISYKSSHK</sequence>
<dbReference type="EMBL" id="JADQDM010000010">
    <property type="protein sequence ID" value="MBF9222881.1"/>
    <property type="molecule type" value="Genomic_DNA"/>
</dbReference>
<evidence type="ECO:0000313" key="2">
    <source>
        <dbReference type="Proteomes" id="UP000618931"/>
    </source>
</evidence>
<accession>A0ABS0I7D6</accession>
<reference evidence="1 2" key="1">
    <citation type="submission" date="2020-11" db="EMBL/GenBank/DDBJ databases">
        <authorList>
            <person name="Kim M.K."/>
        </authorList>
    </citation>
    <scope>NUCLEOTIDE SEQUENCE [LARGE SCALE GENOMIC DNA]</scope>
    <source>
        <strain evidence="1 2">BT662</strain>
    </source>
</reference>
<protein>
    <submittedName>
        <fullName evidence="1">Uncharacterized protein</fullName>
    </submittedName>
</protein>